<dbReference type="InterPro" id="IPR036388">
    <property type="entry name" value="WH-like_DNA-bd_sf"/>
</dbReference>
<protein>
    <submittedName>
        <fullName evidence="4">Transcriptional regulator</fullName>
    </submittedName>
</protein>
<name>A0A2V4A0B3_9BACT</name>
<dbReference type="InterPro" id="IPR036390">
    <property type="entry name" value="WH_DNA-bd_sf"/>
</dbReference>
<dbReference type="OrthoDB" id="1807857at2"/>
<comment type="caution">
    <text evidence="4">The sequence shown here is derived from an EMBL/GenBank/DDBJ whole genome shotgun (WGS) entry which is preliminary data.</text>
</comment>
<keyword evidence="5" id="KW-1185">Reference proteome</keyword>
<dbReference type="EMBL" id="QFLI01000002">
    <property type="protein sequence ID" value="PXY02149.1"/>
    <property type="molecule type" value="Genomic_DNA"/>
</dbReference>
<dbReference type="InterPro" id="IPR011991">
    <property type="entry name" value="ArsR-like_HTH"/>
</dbReference>
<accession>A0A2V4A0B3</accession>
<evidence type="ECO:0000256" key="1">
    <source>
        <dbReference type="ARBA" id="ARBA00023015"/>
    </source>
</evidence>
<dbReference type="InterPro" id="IPR052362">
    <property type="entry name" value="HTH-GbsR_regulator"/>
</dbReference>
<dbReference type="PANTHER" id="PTHR38465:SF1">
    <property type="entry name" value="HTH-TYPE TRANSCRIPTIONAL REGULATOR MJ1563-RELATED"/>
    <property type="match status" value="1"/>
</dbReference>
<evidence type="ECO:0000256" key="2">
    <source>
        <dbReference type="ARBA" id="ARBA00023125"/>
    </source>
</evidence>
<dbReference type="AlphaFoldDB" id="A0A2V4A0B3"/>
<dbReference type="Proteomes" id="UP000248079">
    <property type="component" value="Unassembled WGS sequence"/>
</dbReference>
<proteinExistence type="predicted"/>
<evidence type="ECO:0000313" key="5">
    <source>
        <dbReference type="Proteomes" id="UP000248079"/>
    </source>
</evidence>
<reference evidence="4 5" key="1">
    <citation type="submission" date="2018-05" db="EMBL/GenBank/DDBJ databases">
        <title>Marinifilum breve JC075T sp. nov., a marine bacterium isolated from Yongle Blue Hole in the South China Sea.</title>
        <authorList>
            <person name="Fu T."/>
        </authorList>
    </citation>
    <scope>NUCLEOTIDE SEQUENCE [LARGE SCALE GENOMIC DNA]</scope>
    <source>
        <strain evidence="4 5">JC075</strain>
    </source>
</reference>
<keyword evidence="1" id="KW-0805">Transcription regulation</keyword>
<evidence type="ECO:0000313" key="4">
    <source>
        <dbReference type="EMBL" id="PXY02149.1"/>
    </source>
</evidence>
<keyword evidence="2" id="KW-0238">DNA-binding</keyword>
<evidence type="ECO:0000256" key="3">
    <source>
        <dbReference type="ARBA" id="ARBA00023163"/>
    </source>
</evidence>
<dbReference type="Gene3D" id="1.10.10.10">
    <property type="entry name" value="Winged helix-like DNA-binding domain superfamily/Winged helix DNA-binding domain"/>
    <property type="match status" value="1"/>
</dbReference>
<dbReference type="SUPFAM" id="SSF46785">
    <property type="entry name" value="Winged helix' DNA-binding domain"/>
    <property type="match status" value="1"/>
</dbReference>
<sequence length="170" mass="19699">MKNLKDIEEKKKEIVEKYGMFMEKHENFPPIAARIFSTLLLAENRGATFEELVSFLSASKSTVSTNLQKLTKMEIVEYHTKPGDRKKYFTLSPIGFIAFLDEDLKKFKAEKVLVEEILEFKTSANKIITDPAQKFEHVEKNVFLDYLENSIKGLEILKEHVKSKCFNSNK</sequence>
<dbReference type="GO" id="GO:0003677">
    <property type="term" value="F:DNA binding"/>
    <property type="evidence" value="ECO:0007669"/>
    <property type="project" value="UniProtKB-KW"/>
</dbReference>
<keyword evidence="3" id="KW-0804">Transcription</keyword>
<dbReference type="CDD" id="cd00090">
    <property type="entry name" value="HTH_ARSR"/>
    <property type="match status" value="1"/>
</dbReference>
<gene>
    <name evidence="4" type="ORF">DF185_05755</name>
</gene>
<organism evidence="4 5">
    <name type="scientific">Marinifilum breve</name>
    <dbReference type="NCBI Taxonomy" id="2184082"/>
    <lineage>
        <taxon>Bacteria</taxon>
        <taxon>Pseudomonadati</taxon>
        <taxon>Bacteroidota</taxon>
        <taxon>Bacteroidia</taxon>
        <taxon>Marinilabiliales</taxon>
        <taxon>Marinifilaceae</taxon>
    </lineage>
</organism>
<dbReference type="GO" id="GO:0003700">
    <property type="term" value="F:DNA-binding transcription factor activity"/>
    <property type="evidence" value="ECO:0007669"/>
    <property type="project" value="InterPro"/>
</dbReference>
<dbReference type="RefSeq" id="WP_110359783.1">
    <property type="nucleotide sequence ID" value="NZ_QFLI01000002.1"/>
</dbReference>
<dbReference type="PANTHER" id="PTHR38465">
    <property type="entry name" value="HTH-TYPE TRANSCRIPTIONAL REGULATOR MJ1563-RELATED"/>
    <property type="match status" value="1"/>
</dbReference>